<organism evidence="4 5">
    <name type="scientific">Dunaliella salina</name>
    <name type="common">Green alga</name>
    <name type="synonym">Protococcus salinus</name>
    <dbReference type="NCBI Taxonomy" id="3046"/>
    <lineage>
        <taxon>Eukaryota</taxon>
        <taxon>Viridiplantae</taxon>
        <taxon>Chlorophyta</taxon>
        <taxon>core chlorophytes</taxon>
        <taxon>Chlorophyceae</taxon>
        <taxon>CS clade</taxon>
        <taxon>Chlamydomonadales</taxon>
        <taxon>Dunaliellaceae</taxon>
        <taxon>Dunaliella</taxon>
    </lineage>
</organism>
<protein>
    <submittedName>
        <fullName evidence="4">Optic atrophy 3 protein-domain-containing protein</fullName>
    </submittedName>
</protein>
<keyword evidence="2 3" id="KW-0175">Coiled coil</keyword>
<dbReference type="InterPro" id="IPR010754">
    <property type="entry name" value="OPA3-like"/>
</dbReference>
<evidence type="ECO:0000256" key="2">
    <source>
        <dbReference type="ARBA" id="ARBA00023054"/>
    </source>
</evidence>
<proteinExistence type="inferred from homology"/>
<sequence>MAAILAKIGALALKTAAKPLSSRFQAYVMEHPVARQKAVKAAQWMHRMEVAITRGAEGRAGKAFVGTMNEEKSLELASKIAGEGFVFMVGTVIVVFEYQRAVAKDTAKKRQEHAEKQALLDAARKEREALQSENAEQTQLIQRLMHRVGKLEDIIDELEDMRKQHHQKQSRKGLFGGFFGAKAPGVG</sequence>
<evidence type="ECO:0000256" key="3">
    <source>
        <dbReference type="SAM" id="Coils"/>
    </source>
</evidence>
<dbReference type="PANTHER" id="PTHR12499:SF0">
    <property type="entry name" value="OPTIC ATROPHY 3 PROTEIN"/>
    <property type="match status" value="1"/>
</dbReference>
<comment type="similarity">
    <text evidence="1">Belongs to the OPA3 family.</text>
</comment>
<keyword evidence="5" id="KW-1185">Reference proteome</keyword>
<dbReference type="Pfam" id="PF07047">
    <property type="entry name" value="OPA3"/>
    <property type="match status" value="1"/>
</dbReference>
<gene>
    <name evidence="4" type="ORF">DUNSADRAFT_3903</name>
</gene>
<evidence type="ECO:0000313" key="4">
    <source>
        <dbReference type="EMBL" id="KAF5837760.1"/>
    </source>
</evidence>
<accession>A0ABQ7GT25</accession>
<dbReference type="EMBL" id="MU069604">
    <property type="protein sequence ID" value="KAF5837760.1"/>
    <property type="molecule type" value="Genomic_DNA"/>
</dbReference>
<evidence type="ECO:0000256" key="1">
    <source>
        <dbReference type="ARBA" id="ARBA00007584"/>
    </source>
</evidence>
<comment type="caution">
    <text evidence="4">The sequence shown here is derived from an EMBL/GenBank/DDBJ whole genome shotgun (WGS) entry which is preliminary data.</text>
</comment>
<reference evidence="4" key="1">
    <citation type="submission" date="2017-08" db="EMBL/GenBank/DDBJ databases">
        <authorList>
            <person name="Polle J.E."/>
            <person name="Barry K."/>
            <person name="Cushman J."/>
            <person name="Schmutz J."/>
            <person name="Tran D."/>
            <person name="Hathwaick L.T."/>
            <person name="Yim W.C."/>
            <person name="Jenkins J."/>
            <person name="Mckie-Krisberg Z.M."/>
            <person name="Prochnik S."/>
            <person name="Lindquist E."/>
            <person name="Dockter R.B."/>
            <person name="Adam C."/>
            <person name="Molina H."/>
            <person name="Bunkerborg J."/>
            <person name="Jin E."/>
            <person name="Buchheim M."/>
            <person name="Magnuson J."/>
        </authorList>
    </citation>
    <scope>NUCLEOTIDE SEQUENCE</scope>
    <source>
        <strain evidence="4">CCAP 19/18</strain>
    </source>
</reference>
<name>A0ABQ7GT25_DUNSA</name>
<dbReference type="Proteomes" id="UP000815325">
    <property type="component" value="Unassembled WGS sequence"/>
</dbReference>
<evidence type="ECO:0000313" key="5">
    <source>
        <dbReference type="Proteomes" id="UP000815325"/>
    </source>
</evidence>
<dbReference type="PANTHER" id="PTHR12499">
    <property type="entry name" value="OPTIC ATROPHY 3 PROTEIN OPA3"/>
    <property type="match status" value="1"/>
</dbReference>
<feature type="coiled-coil region" evidence="3">
    <location>
        <begin position="113"/>
        <end position="171"/>
    </location>
</feature>